<dbReference type="GO" id="GO:0016757">
    <property type="term" value="F:glycosyltransferase activity"/>
    <property type="evidence" value="ECO:0007669"/>
    <property type="project" value="InterPro"/>
</dbReference>
<name>A0AAE3IN21_9BACT</name>
<proteinExistence type="predicted"/>
<dbReference type="SUPFAM" id="SSF53756">
    <property type="entry name" value="UDP-Glycosyltransferase/glycogen phosphorylase"/>
    <property type="match status" value="1"/>
</dbReference>
<feature type="domain" description="Glycosyl transferase family 1" evidence="2">
    <location>
        <begin position="197"/>
        <end position="346"/>
    </location>
</feature>
<dbReference type="AlphaFoldDB" id="A0AAE3IN21"/>
<dbReference type="RefSeq" id="WP_263038594.1">
    <property type="nucleotide sequence ID" value="NZ_JAOTPL010000018.1"/>
</dbReference>
<dbReference type="Pfam" id="PF00534">
    <property type="entry name" value="Glycos_transf_1"/>
    <property type="match status" value="1"/>
</dbReference>
<dbReference type="Proteomes" id="UP001209317">
    <property type="component" value="Unassembled WGS sequence"/>
</dbReference>
<reference evidence="4" key="1">
    <citation type="submission" date="2022-10" db="EMBL/GenBank/DDBJ databases">
        <authorList>
            <person name="Kim H.S."/>
            <person name="Kim J.-S."/>
            <person name="Suh M.K."/>
            <person name="Eom M.K."/>
            <person name="Lee J.-S."/>
        </authorList>
    </citation>
    <scope>NUCLEOTIDE SEQUENCE</scope>
    <source>
        <strain evidence="4">LIP-5</strain>
    </source>
</reference>
<sequence>MKIAYDAKRAFHNSRGLGTYSREVIRLMNAYFPDNDYYLFNPKRKNAIELAPGANNTILYPESLWHRKFPALWRTFGISRELQKLKADVYHGLSQELPARIQKTGVKSVVTMHDAIFMRYPHLYPKVYRKIFIEKNKYACMVADKIIAISLQTKKDIVHYFQADENKIEIVYQGCSNIFRQQINEEEKVRVREKYSLPQQYLLNVGAVEKRKNIELIIKALHHGKINIPLVVVGKATAYMQELKQLLTQFGLEGSVIFIQDAATTDLPAIYTLAEIFIYPSVFEGFGIPVLEALCTATPVIAATGSCLEESGGPSSLYVDPYDVAAMSAAINIILADGHLQIKMKADGLKYAEKFSDENIANNLMRVYKNLLP</sequence>
<dbReference type="Gene3D" id="3.40.50.2000">
    <property type="entry name" value="Glycogen Phosphorylase B"/>
    <property type="match status" value="2"/>
</dbReference>
<dbReference type="InterPro" id="IPR001296">
    <property type="entry name" value="Glyco_trans_1"/>
</dbReference>
<accession>A0AAE3IN21</accession>
<keyword evidence="1" id="KW-0808">Transferase</keyword>
<evidence type="ECO:0000259" key="2">
    <source>
        <dbReference type="Pfam" id="PF00534"/>
    </source>
</evidence>
<protein>
    <submittedName>
        <fullName evidence="4">Glycosyltransferase family 4 protein</fullName>
    </submittedName>
</protein>
<dbReference type="InterPro" id="IPR028098">
    <property type="entry name" value="Glyco_trans_4-like_N"/>
</dbReference>
<evidence type="ECO:0000313" key="4">
    <source>
        <dbReference type="EMBL" id="MCU7695107.1"/>
    </source>
</evidence>
<dbReference type="PANTHER" id="PTHR46401:SF2">
    <property type="entry name" value="GLYCOSYLTRANSFERASE WBBK-RELATED"/>
    <property type="match status" value="1"/>
</dbReference>
<dbReference type="Pfam" id="PF13439">
    <property type="entry name" value="Glyco_transf_4"/>
    <property type="match status" value="1"/>
</dbReference>
<gene>
    <name evidence="4" type="ORF">OD355_11320</name>
</gene>
<evidence type="ECO:0000313" key="5">
    <source>
        <dbReference type="Proteomes" id="UP001209317"/>
    </source>
</evidence>
<organism evidence="4 5">
    <name type="scientific">Haoranjiania flava</name>
    <dbReference type="NCBI Taxonomy" id="1856322"/>
    <lineage>
        <taxon>Bacteria</taxon>
        <taxon>Pseudomonadati</taxon>
        <taxon>Bacteroidota</taxon>
        <taxon>Chitinophagia</taxon>
        <taxon>Chitinophagales</taxon>
        <taxon>Chitinophagaceae</taxon>
        <taxon>Haoranjiania</taxon>
    </lineage>
</organism>
<dbReference type="CDD" id="cd03809">
    <property type="entry name" value="GT4_MtfB-like"/>
    <property type="match status" value="1"/>
</dbReference>
<comment type="caution">
    <text evidence="4">The sequence shown here is derived from an EMBL/GenBank/DDBJ whole genome shotgun (WGS) entry which is preliminary data.</text>
</comment>
<dbReference type="EMBL" id="JAOTPL010000018">
    <property type="protein sequence ID" value="MCU7695107.1"/>
    <property type="molecule type" value="Genomic_DNA"/>
</dbReference>
<feature type="domain" description="Glycosyltransferase subfamily 4-like N-terminal" evidence="3">
    <location>
        <begin position="66"/>
        <end position="174"/>
    </location>
</feature>
<dbReference type="PANTHER" id="PTHR46401">
    <property type="entry name" value="GLYCOSYLTRANSFERASE WBBK-RELATED"/>
    <property type="match status" value="1"/>
</dbReference>
<keyword evidence="5" id="KW-1185">Reference proteome</keyword>
<evidence type="ECO:0000256" key="1">
    <source>
        <dbReference type="ARBA" id="ARBA00022679"/>
    </source>
</evidence>
<evidence type="ECO:0000259" key="3">
    <source>
        <dbReference type="Pfam" id="PF13439"/>
    </source>
</evidence>